<evidence type="ECO:0000313" key="3">
    <source>
        <dbReference type="Proteomes" id="UP001501600"/>
    </source>
</evidence>
<sequence length="217" mass="23590">MKLTLPKTILAVLSLLLFVMVLVERFNSGQPPRIALRLPPLHSDSPPFSKEVADYAPRLANAYHLEPETAETFAAYILESAAYSGVPKELLAALIQIESHFRDDAVSSVGAVGPAQIMPNIWGESCGDVHETRNNVLCAGVVLSHYKQRFCEGDASPYACALSLYNVGPGNLRRAPDQGTAAATRYLNKMSRSLGRFDYSTLIEPLGSGTPMLAEHF</sequence>
<dbReference type="Gene3D" id="1.10.530.10">
    <property type="match status" value="1"/>
</dbReference>
<dbReference type="InterPro" id="IPR008258">
    <property type="entry name" value="Transglycosylase_SLT_dom_1"/>
</dbReference>
<gene>
    <name evidence="2" type="ORF">GCM10025772_07860</name>
</gene>
<dbReference type="Pfam" id="PF01464">
    <property type="entry name" value="SLT"/>
    <property type="match status" value="1"/>
</dbReference>
<dbReference type="SUPFAM" id="SSF53955">
    <property type="entry name" value="Lysozyme-like"/>
    <property type="match status" value="1"/>
</dbReference>
<dbReference type="InterPro" id="IPR023346">
    <property type="entry name" value="Lysozyme-like_dom_sf"/>
</dbReference>
<evidence type="ECO:0000259" key="1">
    <source>
        <dbReference type="Pfam" id="PF01464"/>
    </source>
</evidence>
<name>A0ABP9RW17_9GAMM</name>
<reference evidence="3" key="1">
    <citation type="journal article" date="2019" name="Int. J. Syst. Evol. Microbiol.">
        <title>The Global Catalogue of Microorganisms (GCM) 10K type strain sequencing project: providing services to taxonomists for standard genome sequencing and annotation.</title>
        <authorList>
            <consortium name="The Broad Institute Genomics Platform"/>
            <consortium name="The Broad Institute Genome Sequencing Center for Infectious Disease"/>
            <person name="Wu L."/>
            <person name="Ma J."/>
        </authorList>
    </citation>
    <scope>NUCLEOTIDE SEQUENCE [LARGE SCALE GENOMIC DNA]</scope>
    <source>
        <strain evidence="3">JCM 18720</strain>
    </source>
</reference>
<dbReference type="RefSeq" id="WP_345315738.1">
    <property type="nucleotide sequence ID" value="NZ_BAABLF010000005.1"/>
</dbReference>
<keyword evidence="3" id="KW-1185">Reference proteome</keyword>
<feature type="domain" description="Transglycosylase SLT" evidence="1">
    <location>
        <begin position="76"/>
        <end position="184"/>
    </location>
</feature>
<proteinExistence type="predicted"/>
<organism evidence="2 3">
    <name type="scientific">Ferrimonas gelatinilytica</name>
    <dbReference type="NCBI Taxonomy" id="1255257"/>
    <lineage>
        <taxon>Bacteria</taxon>
        <taxon>Pseudomonadati</taxon>
        <taxon>Pseudomonadota</taxon>
        <taxon>Gammaproteobacteria</taxon>
        <taxon>Alteromonadales</taxon>
        <taxon>Ferrimonadaceae</taxon>
        <taxon>Ferrimonas</taxon>
    </lineage>
</organism>
<evidence type="ECO:0000313" key="2">
    <source>
        <dbReference type="EMBL" id="GAA5188276.1"/>
    </source>
</evidence>
<dbReference type="Proteomes" id="UP001501600">
    <property type="component" value="Unassembled WGS sequence"/>
</dbReference>
<accession>A0ABP9RW17</accession>
<protein>
    <recommendedName>
        <fullName evidence="1">Transglycosylase SLT domain-containing protein</fullName>
    </recommendedName>
</protein>
<dbReference type="EMBL" id="BAABLF010000005">
    <property type="protein sequence ID" value="GAA5188276.1"/>
    <property type="molecule type" value="Genomic_DNA"/>
</dbReference>
<comment type="caution">
    <text evidence="2">The sequence shown here is derived from an EMBL/GenBank/DDBJ whole genome shotgun (WGS) entry which is preliminary data.</text>
</comment>